<organism evidence="1">
    <name type="scientific">marine sediment metagenome</name>
    <dbReference type="NCBI Taxonomy" id="412755"/>
    <lineage>
        <taxon>unclassified sequences</taxon>
        <taxon>metagenomes</taxon>
        <taxon>ecological metagenomes</taxon>
    </lineage>
</organism>
<name>X1FRM6_9ZZZZ</name>
<sequence>MIRYYDTVEGWRSWHDATWDTDGYWITLGSDLKQRTTTWIYAPAVNPWTGNPNTEYYINIQAQDYLRYETDFTTTSVIIDDIVPDSEVTLPEHGGWISAENLETISGTCSDDTQNGSIKVFIRDLTRGSTYWTGTDWIYTTEGSTWVYSTNPIATQFRVIFPTMSWTNGNQYNIKTAGIDLAGNQETASAGNTSVIDSSAPVSGIQYPGNDSISRKLTVISGTCVDPKPGEKYGRVDDAQIYVVREEDGYYFNGTGWTGSVYWIGKGTGVVAVTDP</sequence>
<dbReference type="AlphaFoldDB" id="X1FRM6"/>
<dbReference type="EMBL" id="BARU01010301">
    <property type="protein sequence ID" value="GAH31979.1"/>
    <property type="molecule type" value="Genomic_DNA"/>
</dbReference>
<protein>
    <submittedName>
        <fullName evidence="1">Uncharacterized protein</fullName>
    </submittedName>
</protein>
<accession>X1FRM6</accession>
<proteinExistence type="predicted"/>
<comment type="caution">
    <text evidence="1">The sequence shown here is derived from an EMBL/GenBank/DDBJ whole genome shotgun (WGS) entry which is preliminary data.</text>
</comment>
<gene>
    <name evidence="1" type="ORF">S03H2_19676</name>
</gene>
<reference evidence="1" key="1">
    <citation type="journal article" date="2014" name="Front. Microbiol.">
        <title>High frequency of phylogenetically diverse reductive dehalogenase-homologous genes in deep subseafloor sedimentary metagenomes.</title>
        <authorList>
            <person name="Kawai M."/>
            <person name="Futagami T."/>
            <person name="Toyoda A."/>
            <person name="Takaki Y."/>
            <person name="Nishi S."/>
            <person name="Hori S."/>
            <person name="Arai W."/>
            <person name="Tsubouchi T."/>
            <person name="Morono Y."/>
            <person name="Uchiyama I."/>
            <person name="Ito T."/>
            <person name="Fujiyama A."/>
            <person name="Inagaki F."/>
            <person name="Takami H."/>
        </authorList>
    </citation>
    <scope>NUCLEOTIDE SEQUENCE</scope>
    <source>
        <strain evidence="1">Expedition CK06-06</strain>
    </source>
</reference>
<evidence type="ECO:0000313" key="1">
    <source>
        <dbReference type="EMBL" id="GAH31979.1"/>
    </source>
</evidence>
<feature type="non-terminal residue" evidence="1">
    <location>
        <position position="276"/>
    </location>
</feature>